<protein>
    <submittedName>
        <fullName evidence="6">TetR/AcrR family transcriptional regulator</fullName>
    </submittedName>
</protein>
<keyword evidence="3" id="KW-0804">Transcription</keyword>
<evidence type="ECO:0000256" key="3">
    <source>
        <dbReference type="ARBA" id="ARBA00023163"/>
    </source>
</evidence>
<dbReference type="Pfam" id="PF13305">
    <property type="entry name" value="TetR_C_33"/>
    <property type="match status" value="1"/>
</dbReference>
<dbReference type="Proteomes" id="UP000306378">
    <property type="component" value="Unassembled WGS sequence"/>
</dbReference>
<dbReference type="InterPro" id="IPR036271">
    <property type="entry name" value="Tet_transcr_reg_TetR-rel_C_sf"/>
</dbReference>
<organism evidence="6 7">
    <name type="scientific">Nocardia cyriacigeorgica</name>
    <dbReference type="NCBI Taxonomy" id="135487"/>
    <lineage>
        <taxon>Bacteria</taxon>
        <taxon>Bacillati</taxon>
        <taxon>Actinomycetota</taxon>
        <taxon>Actinomycetes</taxon>
        <taxon>Mycobacteriales</taxon>
        <taxon>Nocardiaceae</taxon>
        <taxon>Nocardia</taxon>
    </lineage>
</organism>
<feature type="DNA-binding region" description="H-T-H motif" evidence="4">
    <location>
        <begin position="56"/>
        <end position="75"/>
    </location>
</feature>
<comment type="caution">
    <text evidence="6">The sequence shown here is derived from an EMBL/GenBank/DDBJ whole genome shotgun (WGS) entry which is preliminary data.</text>
</comment>
<dbReference type="PANTHER" id="PTHR30055:SF220">
    <property type="entry name" value="TETR-FAMILY REGULATORY PROTEIN"/>
    <property type="match status" value="1"/>
</dbReference>
<dbReference type="PANTHER" id="PTHR30055">
    <property type="entry name" value="HTH-TYPE TRANSCRIPTIONAL REGULATOR RUTR"/>
    <property type="match status" value="1"/>
</dbReference>
<reference evidence="6 7" key="1">
    <citation type="submission" date="2019-05" db="EMBL/GenBank/DDBJ databases">
        <title>Genomes sequences of two Nocardia cyriacigeorgica environmental isolates, type strains Nocardia asteroides ATCC 19247 and Nocardia cyriacigeorgica DSM 44484.</title>
        <authorList>
            <person name="Vautrin F."/>
            <person name="Bergeron E."/>
            <person name="Dubost A."/>
            <person name="Abrouk D."/>
            <person name="Rodriguez Nava V."/>
            <person name="Pujic P."/>
        </authorList>
    </citation>
    <scope>NUCLEOTIDE SEQUENCE [LARGE SCALE GENOMIC DNA]</scope>
    <source>
        <strain evidence="6 7">EML 446</strain>
    </source>
</reference>
<dbReference type="InterPro" id="IPR009057">
    <property type="entry name" value="Homeodomain-like_sf"/>
</dbReference>
<keyword evidence="1" id="KW-0805">Transcription regulation</keyword>
<proteinExistence type="predicted"/>
<evidence type="ECO:0000256" key="4">
    <source>
        <dbReference type="PROSITE-ProRule" id="PRU00335"/>
    </source>
</evidence>
<dbReference type="AlphaFoldDB" id="A0A5R8NF84"/>
<dbReference type="PROSITE" id="PS50977">
    <property type="entry name" value="HTH_TETR_2"/>
    <property type="match status" value="1"/>
</dbReference>
<dbReference type="Pfam" id="PF00440">
    <property type="entry name" value="TetR_N"/>
    <property type="match status" value="1"/>
</dbReference>
<evidence type="ECO:0000256" key="1">
    <source>
        <dbReference type="ARBA" id="ARBA00023015"/>
    </source>
</evidence>
<feature type="domain" description="HTH tetR-type" evidence="5">
    <location>
        <begin position="33"/>
        <end position="93"/>
    </location>
</feature>
<dbReference type="InterPro" id="IPR025996">
    <property type="entry name" value="MT1864/Rv1816-like_C"/>
</dbReference>
<dbReference type="GO" id="GO:0003700">
    <property type="term" value="F:DNA-binding transcription factor activity"/>
    <property type="evidence" value="ECO:0007669"/>
    <property type="project" value="TreeGrafter"/>
</dbReference>
<keyword evidence="2 4" id="KW-0238">DNA-binding</keyword>
<evidence type="ECO:0000259" key="5">
    <source>
        <dbReference type="PROSITE" id="PS50977"/>
    </source>
</evidence>
<evidence type="ECO:0000313" key="6">
    <source>
        <dbReference type="EMBL" id="TLF73207.1"/>
    </source>
</evidence>
<dbReference type="SUPFAM" id="SSF48498">
    <property type="entry name" value="Tetracyclin repressor-like, C-terminal domain"/>
    <property type="match status" value="1"/>
</dbReference>
<dbReference type="InterPro" id="IPR001647">
    <property type="entry name" value="HTH_TetR"/>
</dbReference>
<gene>
    <name evidence="6" type="ORF">FEK34_27080</name>
</gene>
<dbReference type="GO" id="GO:0000976">
    <property type="term" value="F:transcription cis-regulatory region binding"/>
    <property type="evidence" value="ECO:0007669"/>
    <property type="project" value="TreeGrafter"/>
</dbReference>
<evidence type="ECO:0000313" key="7">
    <source>
        <dbReference type="Proteomes" id="UP000306378"/>
    </source>
</evidence>
<evidence type="ECO:0000256" key="2">
    <source>
        <dbReference type="ARBA" id="ARBA00023125"/>
    </source>
</evidence>
<accession>A0A5R8NF84</accession>
<sequence length="218" mass="23417">MSMEQCIQWIQSSQRKHPGYTAGMTPDRPYHHGNLRQAVLEHATPVVRDRGASELSLRELAAAIGVSHAAVRRHFPDRRQLHDALAVEGFALLGARLRDAVESAPDYRAQILSIARAYLDFVTSEANLAELMFAHKHGAGGDAVSAAAEAAFAPMLLVFQRGLADDLPDTSPERTALIFLATLQGLAGLVNCGMVTAGQLGGLIEEAVGQFPQGRDGR</sequence>
<name>A0A5R8NF84_9NOCA</name>
<dbReference type="SUPFAM" id="SSF46689">
    <property type="entry name" value="Homeodomain-like"/>
    <property type="match status" value="1"/>
</dbReference>
<dbReference type="EMBL" id="VBUT01000013">
    <property type="protein sequence ID" value="TLF73207.1"/>
    <property type="molecule type" value="Genomic_DNA"/>
</dbReference>
<dbReference type="Gene3D" id="1.10.357.10">
    <property type="entry name" value="Tetracycline Repressor, domain 2"/>
    <property type="match status" value="1"/>
</dbReference>
<dbReference type="InterPro" id="IPR050109">
    <property type="entry name" value="HTH-type_TetR-like_transc_reg"/>
</dbReference>